<accession>A0A0R1VCK5</accession>
<dbReference type="AlphaFoldDB" id="A0A0R1VCK5"/>
<evidence type="ECO:0000313" key="2">
    <source>
        <dbReference type="EMBL" id="KRM00790.1"/>
    </source>
</evidence>
<keyword evidence="2" id="KW-0378">Hydrolase</keyword>
<dbReference type="SUPFAM" id="SSF53474">
    <property type="entry name" value="alpha/beta-Hydrolases"/>
    <property type="match status" value="1"/>
</dbReference>
<dbReference type="PANTHER" id="PTHR43798">
    <property type="entry name" value="MONOACYLGLYCEROL LIPASE"/>
    <property type="match status" value="1"/>
</dbReference>
<dbReference type="InterPro" id="IPR029058">
    <property type="entry name" value="AB_hydrolase_fold"/>
</dbReference>
<dbReference type="GO" id="GO:0016787">
    <property type="term" value="F:hydrolase activity"/>
    <property type="evidence" value="ECO:0007669"/>
    <property type="project" value="UniProtKB-KW"/>
</dbReference>
<reference evidence="2 3" key="1">
    <citation type="journal article" date="2015" name="Genome Announc.">
        <title>Expanding the biotechnology potential of lactobacilli through comparative genomics of 213 strains and associated genera.</title>
        <authorList>
            <person name="Sun Z."/>
            <person name="Harris H.M."/>
            <person name="McCann A."/>
            <person name="Guo C."/>
            <person name="Argimon S."/>
            <person name="Zhang W."/>
            <person name="Yang X."/>
            <person name="Jeffery I.B."/>
            <person name="Cooney J.C."/>
            <person name="Kagawa T.F."/>
            <person name="Liu W."/>
            <person name="Song Y."/>
            <person name="Salvetti E."/>
            <person name="Wrobel A."/>
            <person name="Rasinkangas P."/>
            <person name="Parkhill J."/>
            <person name="Rea M.C."/>
            <person name="O'Sullivan O."/>
            <person name="Ritari J."/>
            <person name="Douillard F.P."/>
            <person name="Paul Ross R."/>
            <person name="Yang R."/>
            <person name="Briner A.E."/>
            <person name="Felis G.E."/>
            <person name="de Vos W.M."/>
            <person name="Barrangou R."/>
            <person name="Klaenhammer T.R."/>
            <person name="Caufield P.W."/>
            <person name="Cui Y."/>
            <person name="Zhang H."/>
            <person name="O'Toole P.W."/>
        </authorList>
    </citation>
    <scope>NUCLEOTIDE SEQUENCE [LARGE SCALE GENOMIC DNA]</scope>
    <source>
        <strain evidence="2 3">DSM 16045</strain>
    </source>
</reference>
<comment type="caution">
    <text evidence="2">The sequence shown here is derived from an EMBL/GenBank/DDBJ whole genome shotgun (WGS) entry which is preliminary data.</text>
</comment>
<dbReference type="PRINTS" id="PR00111">
    <property type="entry name" value="ABHYDROLASE"/>
</dbReference>
<dbReference type="PANTHER" id="PTHR43798:SF33">
    <property type="entry name" value="HYDROLASE, PUTATIVE (AFU_ORTHOLOGUE AFUA_2G14860)-RELATED"/>
    <property type="match status" value="1"/>
</dbReference>
<organism evidence="2 3">
    <name type="scientific">Limosilactobacillus gastricus DSM 16045</name>
    <dbReference type="NCBI Taxonomy" id="1423749"/>
    <lineage>
        <taxon>Bacteria</taxon>
        <taxon>Bacillati</taxon>
        <taxon>Bacillota</taxon>
        <taxon>Bacilli</taxon>
        <taxon>Lactobacillales</taxon>
        <taxon>Lactobacillaceae</taxon>
        <taxon>Limosilactobacillus</taxon>
    </lineage>
</organism>
<dbReference type="GO" id="GO:0016020">
    <property type="term" value="C:membrane"/>
    <property type="evidence" value="ECO:0007669"/>
    <property type="project" value="TreeGrafter"/>
</dbReference>
<dbReference type="InterPro" id="IPR000073">
    <property type="entry name" value="AB_hydrolase_1"/>
</dbReference>
<keyword evidence="3" id="KW-1185">Reference proteome</keyword>
<proteinExistence type="predicted"/>
<protein>
    <submittedName>
        <fullName evidence="2">Alpha beta fold family hydrolase</fullName>
    </submittedName>
</protein>
<evidence type="ECO:0000313" key="3">
    <source>
        <dbReference type="Proteomes" id="UP000051739"/>
    </source>
</evidence>
<name>A0A0R1VCK5_9LACO</name>
<dbReference type="RefSeq" id="WP_056937891.1">
    <property type="nucleotide sequence ID" value="NZ_AZFN01000026.1"/>
</dbReference>
<sequence>MEKDIIIKRDGLNLAAKVSFPDQDQYDVAILAYGFVGMMDPKVNDLLPVLAQKLQALGIGTVRFDFNGHGLSDGPLARMSIYNELEDYEAVMEYVLELPQLRHLYLIGHSQGGVLSAMMAGFYPDKVDKLVLMSSAATLVDDAKLGTCMGVDYDPDKVPAELDFGDFKVNGWYFRTAKFINTYEVADNYQGPVLILHGQDDQIVNNYASTRFHAIYKHSELHLIPESDHGLHQNRDEVYQLVTNFIQ</sequence>
<dbReference type="Pfam" id="PF00561">
    <property type="entry name" value="Abhydrolase_1"/>
    <property type="match status" value="1"/>
</dbReference>
<dbReference type="Gene3D" id="3.40.50.1820">
    <property type="entry name" value="alpha/beta hydrolase"/>
    <property type="match status" value="1"/>
</dbReference>
<feature type="domain" description="AB hydrolase-1" evidence="1">
    <location>
        <begin position="30"/>
        <end position="142"/>
    </location>
</feature>
<dbReference type="InterPro" id="IPR050266">
    <property type="entry name" value="AB_hydrolase_sf"/>
</dbReference>
<gene>
    <name evidence="2" type="ORF">FC60_GL001005</name>
</gene>
<evidence type="ECO:0000259" key="1">
    <source>
        <dbReference type="Pfam" id="PF00561"/>
    </source>
</evidence>
<dbReference type="Proteomes" id="UP000051739">
    <property type="component" value="Unassembled WGS sequence"/>
</dbReference>
<dbReference type="EMBL" id="AZFN01000026">
    <property type="protein sequence ID" value="KRM00790.1"/>
    <property type="molecule type" value="Genomic_DNA"/>
</dbReference>
<dbReference type="PATRIC" id="fig|1423749.3.peg.1019"/>